<dbReference type="InterPro" id="IPR007627">
    <property type="entry name" value="RNA_pol_sigma70_r2"/>
</dbReference>
<comment type="caution">
    <text evidence="7">The sequence shown here is derived from an EMBL/GenBank/DDBJ whole genome shotgun (WGS) entry which is preliminary data.</text>
</comment>
<name>A0ABW8IMY8_9GAMM</name>
<comment type="similarity">
    <text evidence="1">Belongs to the sigma-70 factor family. ECF subfamily.</text>
</comment>
<dbReference type="PANTHER" id="PTHR43133">
    <property type="entry name" value="RNA POLYMERASE ECF-TYPE SIGMA FACTO"/>
    <property type="match status" value="1"/>
</dbReference>
<evidence type="ECO:0000259" key="5">
    <source>
        <dbReference type="Pfam" id="PF04542"/>
    </source>
</evidence>
<keyword evidence="4" id="KW-0804">Transcription</keyword>
<sequence>MKNKRESASMGPMPDVPVIDVHANTHGFETFLRSQFRGLLQFLRARTASEQDAEDAAQESMTKLMRYRESEPPSAWKQLLYRIAVNVAHDQYRVALSHHSKDHVALDSLEIATGEHTPEQRALYDQQVARLSRAIMELPPKCQRVYLLKRVHGLSHAQIAQRCGISVKMVEKHLATALSQLRRKVGDSSTETL</sequence>
<dbReference type="Proteomes" id="UP001620409">
    <property type="component" value="Unassembled WGS sequence"/>
</dbReference>
<protein>
    <submittedName>
        <fullName evidence="7">RNA polymerase sigma factor</fullName>
    </submittedName>
</protein>
<feature type="domain" description="RNA polymerase sigma-70 region 2" evidence="5">
    <location>
        <begin position="38"/>
        <end position="93"/>
    </location>
</feature>
<dbReference type="SUPFAM" id="SSF88659">
    <property type="entry name" value="Sigma3 and sigma4 domains of RNA polymerase sigma factors"/>
    <property type="match status" value="1"/>
</dbReference>
<proteinExistence type="inferred from homology"/>
<dbReference type="RefSeq" id="WP_380015635.1">
    <property type="nucleotide sequence ID" value="NZ_JADIKI010000023.1"/>
</dbReference>
<dbReference type="Pfam" id="PF08281">
    <property type="entry name" value="Sigma70_r4_2"/>
    <property type="match status" value="1"/>
</dbReference>
<dbReference type="InterPro" id="IPR013325">
    <property type="entry name" value="RNA_pol_sigma_r2"/>
</dbReference>
<dbReference type="InterPro" id="IPR036388">
    <property type="entry name" value="WH-like_DNA-bd_sf"/>
</dbReference>
<evidence type="ECO:0000313" key="8">
    <source>
        <dbReference type="Proteomes" id="UP001620409"/>
    </source>
</evidence>
<dbReference type="SUPFAM" id="SSF88946">
    <property type="entry name" value="Sigma2 domain of RNA polymerase sigma factors"/>
    <property type="match status" value="1"/>
</dbReference>
<evidence type="ECO:0000256" key="3">
    <source>
        <dbReference type="ARBA" id="ARBA00023082"/>
    </source>
</evidence>
<accession>A0ABW8IMY8</accession>
<dbReference type="EMBL" id="JADIKI010000023">
    <property type="protein sequence ID" value="MFK2856597.1"/>
    <property type="molecule type" value="Genomic_DNA"/>
</dbReference>
<evidence type="ECO:0000259" key="6">
    <source>
        <dbReference type="Pfam" id="PF08281"/>
    </source>
</evidence>
<dbReference type="PANTHER" id="PTHR43133:SF63">
    <property type="entry name" value="RNA POLYMERASE SIGMA FACTOR FECI-RELATED"/>
    <property type="match status" value="1"/>
</dbReference>
<evidence type="ECO:0000256" key="4">
    <source>
        <dbReference type="ARBA" id="ARBA00023163"/>
    </source>
</evidence>
<organism evidence="7 8">
    <name type="scientific">Dyella humi</name>
    <dbReference type="NCBI Taxonomy" id="1770547"/>
    <lineage>
        <taxon>Bacteria</taxon>
        <taxon>Pseudomonadati</taxon>
        <taxon>Pseudomonadota</taxon>
        <taxon>Gammaproteobacteria</taxon>
        <taxon>Lysobacterales</taxon>
        <taxon>Rhodanobacteraceae</taxon>
        <taxon>Dyella</taxon>
    </lineage>
</organism>
<keyword evidence="8" id="KW-1185">Reference proteome</keyword>
<dbReference type="Gene3D" id="1.10.1740.10">
    <property type="match status" value="1"/>
</dbReference>
<dbReference type="InterPro" id="IPR014284">
    <property type="entry name" value="RNA_pol_sigma-70_dom"/>
</dbReference>
<dbReference type="InterPro" id="IPR013324">
    <property type="entry name" value="RNA_pol_sigma_r3/r4-like"/>
</dbReference>
<keyword evidence="2" id="KW-0805">Transcription regulation</keyword>
<dbReference type="InterPro" id="IPR039425">
    <property type="entry name" value="RNA_pol_sigma-70-like"/>
</dbReference>
<dbReference type="Gene3D" id="1.10.10.10">
    <property type="entry name" value="Winged helix-like DNA-binding domain superfamily/Winged helix DNA-binding domain"/>
    <property type="match status" value="1"/>
</dbReference>
<dbReference type="NCBIfam" id="TIGR02937">
    <property type="entry name" value="sigma70-ECF"/>
    <property type="match status" value="1"/>
</dbReference>
<reference evidence="7 8" key="1">
    <citation type="submission" date="2020-10" db="EMBL/GenBank/DDBJ databases">
        <title>Phylogeny of dyella-like bacteria.</title>
        <authorList>
            <person name="Fu J."/>
        </authorList>
    </citation>
    <scope>NUCLEOTIDE SEQUENCE [LARGE SCALE GENOMIC DNA]</scope>
    <source>
        <strain evidence="7 8">DHG40</strain>
    </source>
</reference>
<dbReference type="Pfam" id="PF04542">
    <property type="entry name" value="Sigma70_r2"/>
    <property type="match status" value="1"/>
</dbReference>
<gene>
    <name evidence="7" type="ORF">ISP18_18460</name>
</gene>
<dbReference type="InterPro" id="IPR013249">
    <property type="entry name" value="RNA_pol_sigma70_r4_t2"/>
</dbReference>
<evidence type="ECO:0000256" key="2">
    <source>
        <dbReference type="ARBA" id="ARBA00023015"/>
    </source>
</evidence>
<keyword evidence="3" id="KW-0731">Sigma factor</keyword>
<evidence type="ECO:0000313" key="7">
    <source>
        <dbReference type="EMBL" id="MFK2856597.1"/>
    </source>
</evidence>
<evidence type="ECO:0000256" key="1">
    <source>
        <dbReference type="ARBA" id="ARBA00010641"/>
    </source>
</evidence>
<feature type="domain" description="RNA polymerase sigma factor 70 region 4 type 2" evidence="6">
    <location>
        <begin position="130"/>
        <end position="181"/>
    </location>
</feature>